<dbReference type="Gene3D" id="1.20.5.170">
    <property type="match status" value="1"/>
</dbReference>
<protein>
    <submittedName>
        <fullName evidence="2">P10</fullName>
    </submittedName>
</protein>
<reference evidence="2" key="1">
    <citation type="submission" date="2018-05" db="EMBL/GenBank/DDBJ databases">
        <title>Genome sequence and analysis of Cyclophragma undans nucleopolyhedrovirus: a distinct group I alphabaculovirus.</title>
        <authorList>
            <person name="Zhu Z."/>
            <person name="Yin F."/>
            <person name="Liu X."/>
            <person name="Hou D."/>
            <person name="Wang J."/>
            <person name="Zhang L."/>
            <person name="Arif B."/>
            <person name="Wang H."/>
            <person name="Deng F."/>
            <person name="Hu Z."/>
        </authorList>
    </citation>
    <scope>NUCLEOTIDE SEQUENCE [LARGE SCALE GENOMIC DNA]</scope>
    <source>
        <strain evidence="2">Whiov</strain>
    </source>
</reference>
<keyword evidence="3" id="KW-1185">Reference proteome</keyword>
<accession>A0A288QVV1</accession>
<dbReference type="KEGG" id="vg:65101839"/>
<sequence>MSKPNVLTQILNAVQDVDAKVEALQAQVTELDGKVQLLDLEAVTAQLTQLDAKITDIQSILNGEDLPIPTPPLPLRAHKSPR</sequence>
<proteinExistence type="predicted"/>
<dbReference type="GO" id="GO:0039679">
    <property type="term" value="C:viral occlusion body"/>
    <property type="evidence" value="ECO:0007669"/>
    <property type="project" value="InterPro"/>
</dbReference>
<dbReference type="EMBL" id="KT957089">
    <property type="protein sequence ID" value="AOT85489.1"/>
    <property type="molecule type" value="Genomic_DNA"/>
</dbReference>
<evidence type="ECO:0000313" key="2">
    <source>
        <dbReference type="EMBL" id="AOT85489.1"/>
    </source>
</evidence>
<name>A0A288QVV1_9ABAC</name>
<dbReference type="Pfam" id="PF05531">
    <property type="entry name" value="NPV_P10"/>
    <property type="match status" value="1"/>
</dbReference>
<dbReference type="GeneID" id="65101839"/>
<evidence type="ECO:0000256" key="1">
    <source>
        <dbReference type="SAM" id="Coils"/>
    </source>
</evidence>
<feature type="coiled-coil region" evidence="1">
    <location>
        <begin position="7"/>
        <end position="41"/>
    </location>
</feature>
<evidence type="ECO:0000313" key="3">
    <source>
        <dbReference type="Proteomes" id="UP000502721"/>
    </source>
</evidence>
<keyword evidence="1" id="KW-0175">Coiled coil</keyword>
<dbReference type="RefSeq" id="YP_010086621.1">
    <property type="nucleotide sequence ID" value="NC_055467.1"/>
</dbReference>
<dbReference type="Proteomes" id="UP000502721">
    <property type="component" value="Segment"/>
</dbReference>
<organism evidence="2 3">
    <name type="scientific">Cyclophragma undans nucleopolyhedrovirus</name>
    <dbReference type="NCBI Taxonomy" id="1906244"/>
    <lineage>
        <taxon>Viruses</taxon>
        <taxon>Viruses incertae sedis</taxon>
        <taxon>Naldaviricetes</taxon>
        <taxon>Lefavirales</taxon>
        <taxon>Baculoviridae</taxon>
        <taxon>Alphabaculovirus</taxon>
        <taxon>Alphabaculovirus cycundantis</taxon>
    </lineage>
</organism>
<dbReference type="InterPro" id="IPR008702">
    <property type="entry name" value="NPV_P10"/>
</dbReference>